<feature type="domain" description="Fe2OG dioxygenase" evidence="6">
    <location>
        <begin position="121"/>
        <end position="224"/>
    </location>
</feature>
<feature type="binding site" evidence="5">
    <location>
        <position position="141"/>
    </location>
    <ligand>
        <name>Fe cation</name>
        <dbReference type="ChEBI" id="CHEBI:24875"/>
        <note>catalytic</note>
    </ligand>
</feature>
<dbReference type="Pfam" id="PF13532">
    <property type="entry name" value="2OG-FeII_Oxy_2"/>
    <property type="match status" value="1"/>
</dbReference>
<evidence type="ECO:0000256" key="1">
    <source>
        <dbReference type="ARBA" id="ARBA00022723"/>
    </source>
</evidence>
<evidence type="ECO:0000259" key="6">
    <source>
        <dbReference type="PROSITE" id="PS51471"/>
    </source>
</evidence>
<evidence type="ECO:0000256" key="3">
    <source>
        <dbReference type="ARBA" id="ARBA00023002"/>
    </source>
</evidence>
<dbReference type="GO" id="GO:0035513">
    <property type="term" value="P:oxidative RNA demethylation"/>
    <property type="evidence" value="ECO:0007669"/>
    <property type="project" value="TreeGrafter"/>
</dbReference>
<dbReference type="InterPro" id="IPR005123">
    <property type="entry name" value="Oxoglu/Fe-dep_dioxygenase_dom"/>
</dbReference>
<dbReference type="EMBL" id="LJBJ02000002">
    <property type="protein sequence ID" value="OAX52652.1"/>
    <property type="molecule type" value="Genomic_DNA"/>
</dbReference>
<sequence length="228" mass="24876">MNSTSPGLFGDDALARPAVELPDGAHHVPGWLTLDQQRWLVARFREWAAGPVPPRAASIRGHEMSVRTVCLGWHWRPEGYTREAVDVNGRRVLPVPDWMVRMGQQGIAAATGDDAAARAYVPDTALVNYYDDAARMGMHQDKDERSSAPVVSVSIGDTCLFRFGNTETRSRPYTDLRLASGDLFVFGGPSRFAFHGVPRIFPGTAPADCGLETGRINITLRVTGLSEG</sequence>
<organism evidence="7 8">
    <name type="scientific">Rothia kristinae</name>
    <dbReference type="NCBI Taxonomy" id="37923"/>
    <lineage>
        <taxon>Bacteria</taxon>
        <taxon>Bacillati</taxon>
        <taxon>Actinomycetota</taxon>
        <taxon>Actinomycetes</taxon>
        <taxon>Micrococcales</taxon>
        <taxon>Micrococcaceae</taxon>
        <taxon>Rothia</taxon>
    </lineage>
</organism>
<dbReference type="RefSeq" id="WP_055684500.1">
    <property type="nucleotide sequence ID" value="NZ_LJBJ02000002.1"/>
</dbReference>
<dbReference type="GO" id="GO:0008198">
    <property type="term" value="F:ferrous iron binding"/>
    <property type="evidence" value="ECO:0007669"/>
    <property type="project" value="TreeGrafter"/>
</dbReference>
<evidence type="ECO:0000256" key="4">
    <source>
        <dbReference type="ARBA" id="ARBA00023004"/>
    </source>
</evidence>
<dbReference type="AlphaFoldDB" id="A0A199NUQ6"/>
<feature type="binding site" evidence="5">
    <location>
        <position position="195"/>
    </location>
    <ligand>
        <name>Fe cation</name>
        <dbReference type="ChEBI" id="CHEBI:24875"/>
        <note>catalytic</note>
    </ligand>
</feature>
<keyword evidence="1 5" id="KW-0479">Metal-binding</keyword>
<gene>
    <name evidence="7" type="ORF">AN277_0201445</name>
</gene>
<comment type="caution">
    <text evidence="7">The sequence shown here is derived from an EMBL/GenBank/DDBJ whole genome shotgun (WGS) entry which is preliminary data.</text>
</comment>
<keyword evidence="3" id="KW-0560">Oxidoreductase</keyword>
<dbReference type="PROSITE" id="PS51471">
    <property type="entry name" value="FE2OG_OXY"/>
    <property type="match status" value="1"/>
</dbReference>
<dbReference type="InterPro" id="IPR027450">
    <property type="entry name" value="AlkB-like"/>
</dbReference>
<evidence type="ECO:0000313" key="7">
    <source>
        <dbReference type="EMBL" id="OAX52652.1"/>
    </source>
</evidence>
<name>A0A199NUQ6_9MICC</name>
<keyword evidence="4 5" id="KW-0408">Iron</keyword>
<evidence type="ECO:0000256" key="5">
    <source>
        <dbReference type="PIRSR" id="PIRSR604574-2"/>
    </source>
</evidence>
<dbReference type="InterPro" id="IPR004574">
    <property type="entry name" value="Alkb"/>
</dbReference>
<dbReference type="PANTHER" id="PTHR16557:SF2">
    <property type="entry name" value="NUCLEIC ACID DIOXYGENASE ALKBH1"/>
    <property type="match status" value="1"/>
</dbReference>
<dbReference type="SUPFAM" id="SSF51197">
    <property type="entry name" value="Clavaminate synthase-like"/>
    <property type="match status" value="1"/>
</dbReference>
<dbReference type="GO" id="GO:0035515">
    <property type="term" value="F:oxidative RNA demethylase activity"/>
    <property type="evidence" value="ECO:0007669"/>
    <property type="project" value="TreeGrafter"/>
</dbReference>
<protein>
    <submittedName>
        <fullName evidence="7">DNA repair protein</fullName>
    </submittedName>
</protein>
<evidence type="ECO:0000313" key="8">
    <source>
        <dbReference type="Proteomes" id="UP000053171"/>
    </source>
</evidence>
<dbReference type="Gene3D" id="2.60.120.590">
    <property type="entry name" value="Alpha-ketoglutarate-dependent dioxygenase AlkB-like"/>
    <property type="match status" value="1"/>
</dbReference>
<dbReference type="PANTHER" id="PTHR16557">
    <property type="entry name" value="ALKYLATED DNA REPAIR PROTEIN ALKB-RELATED"/>
    <property type="match status" value="1"/>
</dbReference>
<reference evidence="7" key="1">
    <citation type="submission" date="2016-06" db="EMBL/GenBank/DDBJ databases">
        <title>Identification of putative biosynthetic pathways for the production of bioactive secondary metabolites by the marine actinomycete Kocuria kristinae RUTW2-3.</title>
        <authorList>
            <person name="Waterworth S.C."/>
            <person name="Walmsley T.A."/>
            <person name="Matongo T."/>
            <person name="Davies-Coleman M.T."/>
            <person name="Dorrington R.A."/>
        </authorList>
    </citation>
    <scope>NUCLEOTIDE SEQUENCE [LARGE SCALE GENOMIC DNA]</scope>
    <source>
        <strain evidence="7">RUTW2-3</strain>
    </source>
</reference>
<feature type="binding site" evidence="5">
    <location>
        <position position="139"/>
    </location>
    <ligand>
        <name>Fe cation</name>
        <dbReference type="ChEBI" id="CHEBI:24875"/>
        <note>catalytic</note>
    </ligand>
</feature>
<keyword evidence="2" id="KW-0223">Dioxygenase</keyword>
<dbReference type="GO" id="GO:0035516">
    <property type="term" value="F:broad specificity oxidative DNA demethylase activity"/>
    <property type="evidence" value="ECO:0007669"/>
    <property type="project" value="TreeGrafter"/>
</dbReference>
<dbReference type="InterPro" id="IPR037151">
    <property type="entry name" value="AlkB-like_sf"/>
</dbReference>
<evidence type="ECO:0000256" key="2">
    <source>
        <dbReference type="ARBA" id="ARBA00022964"/>
    </source>
</evidence>
<dbReference type="Proteomes" id="UP000053171">
    <property type="component" value="Unassembled WGS sequence"/>
</dbReference>
<comment type="cofactor">
    <cofactor evidence="5">
        <name>Fe(2+)</name>
        <dbReference type="ChEBI" id="CHEBI:29033"/>
    </cofactor>
    <text evidence="5">Binds 1 Fe(2+) ion per subunit.</text>
</comment>
<dbReference type="GO" id="GO:0005737">
    <property type="term" value="C:cytoplasm"/>
    <property type="evidence" value="ECO:0007669"/>
    <property type="project" value="TreeGrafter"/>
</dbReference>
<proteinExistence type="predicted"/>
<accession>A0A199NUQ6</accession>
<keyword evidence="8" id="KW-1185">Reference proteome</keyword>